<dbReference type="RefSeq" id="WP_092151020.1">
    <property type="nucleotide sequence ID" value="NZ_LT629700.1"/>
</dbReference>
<name>A0A1G9PV91_9CORY</name>
<dbReference type="PANTHER" id="PTHR36456">
    <property type="entry name" value="UPF0232 PROTEIN SCO3875"/>
    <property type="match status" value="1"/>
</dbReference>
<reference evidence="3" key="1">
    <citation type="submission" date="2016-10" db="EMBL/GenBank/DDBJ databases">
        <authorList>
            <person name="Varghese N."/>
            <person name="Submissions S."/>
        </authorList>
    </citation>
    <scope>NUCLEOTIDE SEQUENCE [LARGE SCALE GENOMIC DNA]</scope>
    <source>
        <strain evidence="3">DSM 20632</strain>
    </source>
</reference>
<feature type="region of interest" description="Disordered" evidence="1">
    <location>
        <begin position="73"/>
        <end position="92"/>
    </location>
</feature>
<sequence>MADLIADTFDTLRSTARKRGGRVPDLRRQGESVIPRRARVGSVGSVGPVRGDKGASISVPGLDLGDLGDLGADAKPRWSGMGRPTGPDGRAMRRSYQVKGFGTLVRAEIQKREWTEHLAFGWVMGNWAGLVGEKIAQHTEVQMIKDGEVFITCDQTAWATQLKYMQATVLSAIADKVGPGLVTKLHVYPPKTKNWRKGPLHVKGRGPRDTYG</sequence>
<evidence type="ECO:0000313" key="3">
    <source>
        <dbReference type="Proteomes" id="UP000199350"/>
    </source>
</evidence>
<dbReference type="EMBL" id="LT629700">
    <property type="protein sequence ID" value="SDM02680.1"/>
    <property type="molecule type" value="Genomic_DNA"/>
</dbReference>
<evidence type="ECO:0000256" key="1">
    <source>
        <dbReference type="SAM" id="MobiDB-lite"/>
    </source>
</evidence>
<gene>
    <name evidence="2" type="ORF">SAMN04488535_1619</name>
</gene>
<protein>
    <submittedName>
        <fullName evidence="2">Uncharacterized protein</fullName>
    </submittedName>
</protein>
<dbReference type="AlphaFoldDB" id="A0A1G9PV91"/>
<keyword evidence="3" id="KW-1185">Reference proteome</keyword>
<organism evidence="2 3">
    <name type="scientific">Corynebacterium mycetoides</name>
    <dbReference type="NCBI Taxonomy" id="38302"/>
    <lineage>
        <taxon>Bacteria</taxon>
        <taxon>Bacillati</taxon>
        <taxon>Actinomycetota</taxon>
        <taxon>Actinomycetes</taxon>
        <taxon>Mycobacteriales</taxon>
        <taxon>Corynebacteriaceae</taxon>
        <taxon>Corynebacterium</taxon>
    </lineage>
</organism>
<dbReference type="STRING" id="38302.SAMN04488535_1619"/>
<dbReference type="InterPro" id="IPR007922">
    <property type="entry name" value="DciA-like"/>
</dbReference>
<dbReference type="PANTHER" id="PTHR36456:SF1">
    <property type="entry name" value="UPF0232 PROTEIN SCO3875"/>
    <property type="match status" value="1"/>
</dbReference>
<dbReference type="Pfam" id="PF05258">
    <property type="entry name" value="DciA"/>
    <property type="match status" value="1"/>
</dbReference>
<dbReference type="Proteomes" id="UP000199350">
    <property type="component" value="Chromosome I"/>
</dbReference>
<accession>A0A1G9PV91</accession>
<evidence type="ECO:0000313" key="2">
    <source>
        <dbReference type="EMBL" id="SDM02680.1"/>
    </source>
</evidence>
<dbReference type="OrthoDB" id="5516926at2"/>
<proteinExistence type="predicted"/>